<name>A0ABM6IJ18_9RHOB</name>
<organism evidence="2 3">
    <name type="scientific">Thioclava nitratireducens</name>
    <dbReference type="NCBI Taxonomy" id="1915078"/>
    <lineage>
        <taxon>Bacteria</taxon>
        <taxon>Pseudomonadati</taxon>
        <taxon>Pseudomonadota</taxon>
        <taxon>Alphaproteobacteria</taxon>
        <taxon>Rhodobacterales</taxon>
        <taxon>Paracoccaceae</taxon>
        <taxon>Thioclava</taxon>
    </lineage>
</organism>
<dbReference type="SUPFAM" id="SSF88713">
    <property type="entry name" value="Glycoside hydrolase/deacetylase"/>
    <property type="match status" value="1"/>
</dbReference>
<feature type="compositionally biased region" description="Low complexity" evidence="1">
    <location>
        <begin position="185"/>
        <end position="197"/>
    </location>
</feature>
<dbReference type="Gene3D" id="3.20.20.370">
    <property type="entry name" value="Glycoside hydrolase/deacetylase"/>
    <property type="match status" value="1"/>
</dbReference>
<protein>
    <recommendedName>
        <fullName evidence="4">Divergent polysaccharide deacetylase</fullName>
    </recommendedName>
</protein>
<feature type="compositionally biased region" description="Low complexity" evidence="1">
    <location>
        <begin position="157"/>
        <end position="169"/>
    </location>
</feature>
<accession>A0ABM6IJ18</accession>
<sequence length="627" mass="63984">MMRSVMKGGLAGLLVAVFGTAVMSLIFPAPKEPGAEIKLAGSPTPEEPANVDLPAGSDFSRPATDRTPAMPTPDGAPLSAPTRAPRVSEPQPSLAPPSADEIQSAARPEMSTDMAEPRPEAQGETVALAAPIAPEAGAQPASVPPSALQGAPAPDTAPEVAPVIEPAPARETSPEAPNVASAMSAPTMDTPATTPAAREAQPDMTAENAPAAEMPALPEVSLQPPEAPEKAMPPADQGNTAVVATDMPALPGAKLTPPKPEPQTAPSLADMPAPDRLPSEGEGIDTAQADKPEISTDPSASPDLPAGRALPQGGDAVPTKPRIFSLQDVPSMPGKPASGFKSAPGVVVDRLPQVTPSAPPSLGDGPDGGGAQDAPGTAQVDAADLSPIEKFAAPAPAGDKPEISLVLIDPGVARGGLDPATITASDLPMTIAIDPTRDGAAEDAKAFRAAGFEVAILASGLPANAAPEDVEVALEAWRHVIPEAVAVVEPPEPQFQNNRPLARQMVSALGRSGLGVVTQKKGFDSANQIAISADLPRAQVWRVIDDGREKAAVISRMLARADFEAERNGSVVVMLSAWPESFQGIEDWYVDAQDKVTLTPVSALALDTVTQAAPAPETEPKMENAGQ</sequence>
<evidence type="ECO:0000313" key="3">
    <source>
        <dbReference type="Proteomes" id="UP000185622"/>
    </source>
</evidence>
<gene>
    <name evidence="2" type="ORF">BMG03_14315</name>
</gene>
<dbReference type="InterPro" id="IPR006837">
    <property type="entry name" value="Divergent_DAC"/>
</dbReference>
<dbReference type="CDD" id="cd10936">
    <property type="entry name" value="CE4_DAC2"/>
    <property type="match status" value="1"/>
</dbReference>
<evidence type="ECO:0000313" key="2">
    <source>
        <dbReference type="EMBL" id="AQS48833.1"/>
    </source>
</evidence>
<dbReference type="Pfam" id="PF04748">
    <property type="entry name" value="Polysacc_deac_2"/>
    <property type="match status" value="1"/>
</dbReference>
<dbReference type="InterPro" id="IPR011330">
    <property type="entry name" value="Glyco_hydro/deAcase_b/a-brl"/>
</dbReference>
<dbReference type="RefSeq" id="WP_075775654.1">
    <property type="nucleotide sequence ID" value="NZ_CP019437.1"/>
</dbReference>
<dbReference type="Proteomes" id="UP000185622">
    <property type="component" value="Chromosome"/>
</dbReference>
<keyword evidence="3" id="KW-1185">Reference proteome</keyword>
<feature type="region of interest" description="Disordered" evidence="1">
    <location>
        <begin position="35"/>
        <end position="377"/>
    </location>
</feature>
<evidence type="ECO:0008006" key="4">
    <source>
        <dbReference type="Google" id="ProtNLM"/>
    </source>
</evidence>
<evidence type="ECO:0000256" key="1">
    <source>
        <dbReference type="SAM" id="MobiDB-lite"/>
    </source>
</evidence>
<feature type="compositionally biased region" description="Low complexity" evidence="1">
    <location>
        <begin position="127"/>
        <end position="141"/>
    </location>
</feature>
<reference evidence="2 3" key="1">
    <citation type="submission" date="2017-01" db="EMBL/GenBank/DDBJ databases">
        <title>The complete genome sequence of a sulfur-oxidizing marine bacterium Thioclava sp. 25B10_4T.</title>
        <authorList>
            <person name="Liu Y."/>
            <person name="Lai Q."/>
            <person name="Shao Z."/>
        </authorList>
    </citation>
    <scope>NUCLEOTIDE SEQUENCE [LARGE SCALE GENOMIC DNA]</scope>
    <source>
        <strain evidence="2 3">25B10_4</strain>
    </source>
</reference>
<dbReference type="EMBL" id="CP019437">
    <property type="protein sequence ID" value="AQS48833.1"/>
    <property type="molecule type" value="Genomic_DNA"/>
</dbReference>
<proteinExistence type="predicted"/>